<dbReference type="SUPFAM" id="SSF52540">
    <property type="entry name" value="P-loop containing nucleoside triphosphate hydrolases"/>
    <property type="match status" value="1"/>
</dbReference>
<dbReference type="PANTHER" id="PTHR24221">
    <property type="entry name" value="ATP-BINDING CASSETTE SUB-FAMILY B"/>
    <property type="match status" value="1"/>
</dbReference>
<dbReference type="InterPro" id="IPR027417">
    <property type="entry name" value="P-loop_NTPase"/>
</dbReference>
<dbReference type="InterPro" id="IPR017871">
    <property type="entry name" value="ABC_transporter-like_CS"/>
</dbReference>
<dbReference type="InterPro" id="IPR003439">
    <property type="entry name" value="ABC_transporter-like_ATP-bd"/>
</dbReference>
<dbReference type="PROSITE" id="PS00211">
    <property type="entry name" value="ABC_TRANSPORTER_1"/>
    <property type="match status" value="1"/>
</dbReference>
<dbReference type="InterPro" id="IPR039421">
    <property type="entry name" value="Type_1_exporter"/>
</dbReference>
<sequence>MVGHRPIGGLRPTSGRILLDGRDMETLDLRTYRRFLSVVPQESILFEGSIRENVTYGMADVSEDRVRQALRDANALEFIDRLPDGLDTVVGERGARLSGGQKQRLAVARALIRDPRVLILDEATSALDNRPEALIQEALARLVAGRTVFVVAHRLSTIRGADRIVVMRDGGIEEVGTHEELLRLRGVYAGLLSA</sequence>
<evidence type="ECO:0000259" key="1">
    <source>
        <dbReference type="PROSITE" id="PS50893"/>
    </source>
</evidence>
<dbReference type="Proteomes" id="UP001230426">
    <property type="component" value="Unassembled WGS sequence"/>
</dbReference>
<evidence type="ECO:0000313" key="2">
    <source>
        <dbReference type="EMBL" id="MDP9863965.1"/>
    </source>
</evidence>
<proteinExistence type="predicted"/>
<dbReference type="PROSITE" id="PS50893">
    <property type="entry name" value="ABC_TRANSPORTER_2"/>
    <property type="match status" value="1"/>
</dbReference>
<accession>A0ABT9R6B3</accession>
<comment type="caution">
    <text evidence="2">The sequence shown here is derived from an EMBL/GenBank/DDBJ whole genome shotgun (WGS) entry which is preliminary data.</text>
</comment>
<dbReference type="Pfam" id="PF00005">
    <property type="entry name" value="ABC_tran"/>
    <property type="match status" value="1"/>
</dbReference>
<protein>
    <submittedName>
        <fullName evidence="2">ABC-type multidrug transport system fused ATPase/permease subunit</fullName>
    </submittedName>
</protein>
<name>A0ABT9R6B3_9ACTN</name>
<feature type="domain" description="ABC transporter" evidence="1">
    <location>
        <begin position="2"/>
        <end position="194"/>
    </location>
</feature>
<dbReference type="RefSeq" id="WP_306861304.1">
    <property type="nucleotide sequence ID" value="NZ_JAUSRB010000002.1"/>
</dbReference>
<dbReference type="Gene3D" id="3.40.50.300">
    <property type="entry name" value="P-loop containing nucleotide triphosphate hydrolases"/>
    <property type="match status" value="1"/>
</dbReference>
<evidence type="ECO:0000313" key="3">
    <source>
        <dbReference type="Proteomes" id="UP001230426"/>
    </source>
</evidence>
<gene>
    <name evidence="2" type="ORF">J2S55_003231</name>
</gene>
<dbReference type="PANTHER" id="PTHR24221:SF654">
    <property type="entry name" value="ATP-BINDING CASSETTE SUB-FAMILY B MEMBER 6"/>
    <property type="match status" value="1"/>
</dbReference>
<dbReference type="EMBL" id="JAUSRB010000002">
    <property type="protein sequence ID" value="MDP9863965.1"/>
    <property type="molecule type" value="Genomic_DNA"/>
</dbReference>
<keyword evidence="3" id="KW-1185">Reference proteome</keyword>
<organism evidence="2 3">
    <name type="scientific">Streptosporangium brasiliense</name>
    <dbReference type="NCBI Taxonomy" id="47480"/>
    <lineage>
        <taxon>Bacteria</taxon>
        <taxon>Bacillati</taxon>
        <taxon>Actinomycetota</taxon>
        <taxon>Actinomycetes</taxon>
        <taxon>Streptosporangiales</taxon>
        <taxon>Streptosporangiaceae</taxon>
        <taxon>Streptosporangium</taxon>
    </lineage>
</organism>
<reference evidence="2 3" key="1">
    <citation type="submission" date="2023-07" db="EMBL/GenBank/DDBJ databases">
        <title>Sequencing the genomes of 1000 actinobacteria strains.</title>
        <authorList>
            <person name="Klenk H.-P."/>
        </authorList>
    </citation>
    <scope>NUCLEOTIDE SEQUENCE [LARGE SCALE GENOMIC DNA]</scope>
    <source>
        <strain evidence="2 3">DSM 44109</strain>
    </source>
</reference>